<organism evidence="4 5">
    <name type="scientific">Caenibius tardaugens NBRC 16725</name>
    <dbReference type="NCBI Taxonomy" id="1219035"/>
    <lineage>
        <taxon>Bacteria</taxon>
        <taxon>Pseudomonadati</taxon>
        <taxon>Pseudomonadota</taxon>
        <taxon>Alphaproteobacteria</taxon>
        <taxon>Sphingomonadales</taxon>
        <taxon>Erythrobacteraceae</taxon>
        <taxon>Caenibius</taxon>
    </lineage>
</organism>
<evidence type="ECO:0000313" key="5">
    <source>
        <dbReference type="Proteomes" id="UP000016568"/>
    </source>
</evidence>
<dbReference type="Proteomes" id="UP000016568">
    <property type="component" value="Unassembled WGS sequence"/>
</dbReference>
<evidence type="ECO:0000256" key="2">
    <source>
        <dbReference type="ARBA" id="ARBA00023002"/>
    </source>
</evidence>
<keyword evidence="2" id="KW-0560">Oxidoreductase</keyword>
<evidence type="ECO:0000256" key="3">
    <source>
        <dbReference type="RuleBase" id="RU000363"/>
    </source>
</evidence>
<dbReference type="InterPro" id="IPR051687">
    <property type="entry name" value="Peroxisomal_Beta-Oxidation"/>
</dbReference>
<dbReference type="eggNOG" id="COG1028">
    <property type="taxonomic scope" value="Bacteria"/>
</dbReference>
<dbReference type="AlphaFoldDB" id="U2Y5W1"/>
<dbReference type="GO" id="GO:0016491">
    <property type="term" value="F:oxidoreductase activity"/>
    <property type="evidence" value="ECO:0007669"/>
    <property type="project" value="UniProtKB-KW"/>
</dbReference>
<dbReference type="SUPFAM" id="SSF51735">
    <property type="entry name" value="NAD(P)-binding Rossmann-fold domains"/>
    <property type="match status" value="1"/>
</dbReference>
<comment type="similarity">
    <text evidence="1 3">Belongs to the short-chain dehydrogenases/reductases (SDR) family.</text>
</comment>
<dbReference type="PRINTS" id="PR00081">
    <property type="entry name" value="GDHRDH"/>
</dbReference>
<dbReference type="Pfam" id="PF00106">
    <property type="entry name" value="adh_short"/>
    <property type="match status" value="1"/>
</dbReference>
<dbReference type="PRINTS" id="PR00080">
    <property type="entry name" value="SDRFAMILY"/>
</dbReference>
<dbReference type="PANTHER" id="PTHR45024:SF2">
    <property type="entry name" value="SCP2 DOMAIN-CONTAINING PROTEIN"/>
    <property type="match status" value="1"/>
</dbReference>
<dbReference type="InterPro" id="IPR036291">
    <property type="entry name" value="NAD(P)-bd_dom_sf"/>
</dbReference>
<reference evidence="4 5" key="1">
    <citation type="submission" date="2013-09" db="EMBL/GenBank/DDBJ databases">
        <title>Whole genome shotgun sequence of Novosphingobium tardaugens NBRC 16725.</title>
        <authorList>
            <person name="Isaki S."/>
            <person name="Hosoyama A."/>
            <person name="Tsuchikane K."/>
            <person name="Katsumata H."/>
            <person name="Ando Y."/>
            <person name="Yamazaki S."/>
            <person name="Fujita N."/>
        </authorList>
    </citation>
    <scope>NUCLEOTIDE SEQUENCE [LARGE SCALE GENOMIC DNA]</scope>
    <source>
        <strain evidence="4 5">NBRC 16725</strain>
    </source>
</reference>
<proteinExistence type="inferred from homology"/>
<name>U2Y5W1_9SPHN</name>
<protein>
    <submittedName>
        <fullName evidence="4">Putative oxidoreductase</fullName>
    </submittedName>
</protein>
<comment type="caution">
    <text evidence="4">The sequence shown here is derived from an EMBL/GenBank/DDBJ whole genome shotgun (WGS) entry which is preliminary data.</text>
</comment>
<dbReference type="InterPro" id="IPR002347">
    <property type="entry name" value="SDR_fam"/>
</dbReference>
<dbReference type="EMBL" id="BASZ01000003">
    <property type="protein sequence ID" value="GAD48521.1"/>
    <property type="molecule type" value="Genomic_DNA"/>
</dbReference>
<dbReference type="Gene3D" id="3.40.50.720">
    <property type="entry name" value="NAD(P)-binding Rossmann-like Domain"/>
    <property type="match status" value="1"/>
</dbReference>
<dbReference type="InterPro" id="IPR020904">
    <property type="entry name" value="Sc_DH/Rdtase_CS"/>
</dbReference>
<dbReference type="PROSITE" id="PS00061">
    <property type="entry name" value="ADH_SHORT"/>
    <property type="match status" value="1"/>
</dbReference>
<keyword evidence="5" id="KW-1185">Reference proteome</keyword>
<evidence type="ECO:0000256" key="1">
    <source>
        <dbReference type="ARBA" id="ARBA00006484"/>
    </source>
</evidence>
<accession>U2Y5W1</accession>
<sequence length="315" mass="32810">MNSVRFDDQVAIVTGAGRGLGREYALLLAARGAKVVVNDYACAADGSPDDNNPADDVVREIEQAGGSAVAARYSVTDNAAAIVDTAISAFGRLDILVNNAGISGGGWFAEIPIDDWARMIDTHLGGTVAVTRAAWPHLARQGAARIINSSSNASFGAPFTTHYSTAKSAMIGFTRSLAEEGGAAQITVNAVMPAAYTRLTAQIPDPVLRDHLAANFQPERVAAFVGWLLSTEISGEIFSVGAGRAARVVLAEGPAALVAEDTPEAWSAVESQVMSLNGLRAPLSLIDELCEHLGDLGGDSAAIATTIRELPNWKP</sequence>
<gene>
    <name evidence="4" type="ORF">NT2_03_00090</name>
</gene>
<dbReference type="PANTHER" id="PTHR45024">
    <property type="entry name" value="DEHYDROGENASES, SHORT CHAIN"/>
    <property type="match status" value="1"/>
</dbReference>
<evidence type="ECO:0000313" key="4">
    <source>
        <dbReference type="EMBL" id="GAD48521.1"/>
    </source>
</evidence>
<dbReference type="RefSeq" id="WP_021689428.1">
    <property type="nucleotide sequence ID" value="NZ_BASZ01000003.1"/>
</dbReference>